<dbReference type="GO" id="GO:0005524">
    <property type="term" value="F:ATP binding"/>
    <property type="evidence" value="ECO:0007669"/>
    <property type="project" value="UniProtKB-KW"/>
</dbReference>
<dbReference type="Proteomes" id="UP000031030">
    <property type="component" value="Unassembled WGS sequence"/>
</dbReference>
<evidence type="ECO:0000256" key="4">
    <source>
        <dbReference type="ARBA" id="ARBA00022840"/>
    </source>
</evidence>
<evidence type="ECO:0000256" key="2">
    <source>
        <dbReference type="ARBA" id="ARBA00022448"/>
    </source>
</evidence>
<dbReference type="AlphaFoldDB" id="A0A0B2A8Q3"/>
<evidence type="ECO:0000313" key="7">
    <source>
        <dbReference type="Proteomes" id="UP000031030"/>
    </source>
</evidence>
<dbReference type="STRING" id="1348253.LK09_00995"/>
<keyword evidence="7" id="KW-1185">Reference proteome</keyword>
<proteinExistence type="inferred from homology"/>
<dbReference type="OrthoDB" id="9804819at2"/>
<dbReference type="Gene3D" id="3.40.50.300">
    <property type="entry name" value="P-loop containing nucleotide triphosphate hydrolases"/>
    <property type="match status" value="1"/>
</dbReference>
<keyword evidence="3" id="KW-0547">Nucleotide-binding</keyword>
<evidence type="ECO:0000313" key="6">
    <source>
        <dbReference type="EMBL" id="KHK99933.1"/>
    </source>
</evidence>
<protein>
    <recommendedName>
        <fullName evidence="5">ABC transporter domain-containing protein</fullName>
    </recommendedName>
</protein>
<comment type="caution">
    <text evidence="6">The sequence shown here is derived from an EMBL/GenBank/DDBJ whole genome shotgun (WGS) entry which is preliminary data.</text>
</comment>
<dbReference type="SMART" id="SM00382">
    <property type="entry name" value="AAA"/>
    <property type="match status" value="1"/>
</dbReference>
<dbReference type="Pfam" id="PF00005">
    <property type="entry name" value="ABC_tran"/>
    <property type="match status" value="1"/>
</dbReference>
<comment type="similarity">
    <text evidence="1">Belongs to the ABC transporter superfamily.</text>
</comment>
<dbReference type="CDD" id="cd03230">
    <property type="entry name" value="ABC_DR_subfamily_A"/>
    <property type="match status" value="1"/>
</dbReference>
<dbReference type="InterPro" id="IPR003593">
    <property type="entry name" value="AAA+_ATPase"/>
</dbReference>
<dbReference type="GO" id="GO:0016887">
    <property type="term" value="F:ATP hydrolysis activity"/>
    <property type="evidence" value="ECO:0007669"/>
    <property type="project" value="InterPro"/>
</dbReference>
<keyword evidence="4" id="KW-0067">ATP-binding</keyword>
<dbReference type="SUPFAM" id="SSF52540">
    <property type="entry name" value="P-loop containing nucleoside triphosphate hydrolases"/>
    <property type="match status" value="1"/>
</dbReference>
<evidence type="ECO:0000256" key="3">
    <source>
        <dbReference type="ARBA" id="ARBA00022741"/>
    </source>
</evidence>
<dbReference type="EMBL" id="JTDK01000001">
    <property type="protein sequence ID" value="KHK99933.1"/>
    <property type="molecule type" value="Genomic_DNA"/>
</dbReference>
<accession>A0A0B2A8Q3</accession>
<evidence type="ECO:0000259" key="5">
    <source>
        <dbReference type="PROSITE" id="PS50893"/>
    </source>
</evidence>
<name>A0A0B2A8Q3_9MICO</name>
<sequence length="300" mass="31574">MADDGEVRWDDVHKKFGSVAALDGFSMHAGPGVHCVLGANGAGKSTAFAVLTGARRPDTGTVTVGGTPVRRGGPASRLIGFAPQAMFFPLTVTVREAVAFVAAHYPNRADVDEVLDAVGMTTEARRLCGGLSGGQTRRLGLACALVGQTPVLVLDEPVAGLDRPGQKLLHALIRRLGDEGRTVLVASHDLAEVDEIADTVTLVARGRVLLTDTAEGVRNRLGSVRVSFTADDAALRTLTTRYPGLEPALDGEGRRSVVTDRPDDIARVILNECDDPHLRVHDRTLAEALDALLDEAGAPA</sequence>
<feature type="domain" description="ABC transporter" evidence="5">
    <location>
        <begin position="7"/>
        <end position="230"/>
    </location>
</feature>
<dbReference type="InterPro" id="IPR027417">
    <property type="entry name" value="P-loop_NTPase"/>
</dbReference>
<evidence type="ECO:0000256" key="1">
    <source>
        <dbReference type="ARBA" id="ARBA00005417"/>
    </source>
</evidence>
<dbReference type="PROSITE" id="PS50893">
    <property type="entry name" value="ABC_TRANSPORTER_2"/>
    <property type="match status" value="1"/>
</dbReference>
<dbReference type="PANTHER" id="PTHR43335">
    <property type="entry name" value="ABC TRANSPORTER, ATP-BINDING PROTEIN"/>
    <property type="match status" value="1"/>
</dbReference>
<reference evidence="6 7" key="1">
    <citation type="submission" date="2014-11" db="EMBL/GenBank/DDBJ databases">
        <title>Genome sequence of Microbacterium mangrovi MUSC 115(T).</title>
        <authorList>
            <person name="Lee L.-H."/>
        </authorList>
    </citation>
    <scope>NUCLEOTIDE SEQUENCE [LARGE SCALE GENOMIC DNA]</scope>
    <source>
        <strain evidence="6 7">MUSC 115</strain>
    </source>
</reference>
<keyword evidence="2" id="KW-0813">Transport</keyword>
<gene>
    <name evidence="6" type="ORF">LK09_00995</name>
</gene>
<dbReference type="InterPro" id="IPR003439">
    <property type="entry name" value="ABC_transporter-like_ATP-bd"/>
</dbReference>
<organism evidence="6 7">
    <name type="scientific">Microbacterium mangrovi</name>
    <dbReference type="NCBI Taxonomy" id="1348253"/>
    <lineage>
        <taxon>Bacteria</taxon>
        <taxon>Bacillati</taxon>
        <taxon>Actinomycetota</taxon>
        <taxon>Actinomycetes</taxon>
        <taxon>Micrococcales</taxon>
        <taxon>Microbacteriaceae</taxon>
        <taxon>Microbacterium</taxon>
    </lineage>
</organism>
<dbReference type="PANTHER" id="PTHR43335:SF11">
    <property type="entry name" value="ABC TRANSPORTER RELATED"/>
    <property type="match status" value="1"/>
</dbReference>
<dbReference type="RefSeq" id="WP_039394419.1">
    <property type="nucleotide sequence ID" value="NZ_JTDK01000001.1"/>
</dbReference>